<keyword evidence="4 7" id="KW-0689">Ribosomal protein</keyword>
<dbReference type="CDD" id="cd00432">
    <property type="entry name" value="Ribosomal_L18_L5e"/>
    <property type="match status" value="1"/>
</dbReference>
<comment type="function">
    <text evidence="7">This is one of the proteins that bind and probably mediate the attachment of the 5S RNA into the large ribosomal subunit, where it forms part of the central protuberance.</text>
</comment>
<sequence>MRLEKKIAKQRQRRRFRVRNRVRATGRPRLTVFRSNKHIYAQIIDDAAGVTLVSASTAEKDLGGAGSYQGNCDAATRVGETVAQRAVEKGIKEVAFDRGPYRFHGRVAALASAARKGGLDF</sequence>
<evidence type="ECO:0000256" key="5">
    <source>
        <dbReference type="ARBA" id="ARBA00023274"/>
    </source>
</evidence>
<dbReference type="PANTHER" id="PTHR12899">
    <property type="entry name" value="39S RIBOSOMAL PROTEIN L18, MITOCHONDRIAL"/>
    <property type="match status" value="1"/>
</dbReference>
<evidence type="ECO:0000256" key="1">
    <source>
        <dbReference type="ARBA" id="ARBA00007116"/>
    </source>
</evidence>
<name>A0A517ZBL4_9PLAN</name>
<dbReference type="RefSeq" id="WP_145370998.1">
    <property type="nucleotide sequence ID" value="NZ_CP036275.1"/>
</dbReference>
<keyword evidence="9" id="KW-1185">Reference proteome</keyword>
<evidence type="ECO:0000313" key="9">
    <source>
        <dbReference type="Proteomes" id="UP000320496"/>
    </source>
</evidence>
<evidence type="ECO:0000256" key="7">
    <source>
        <dbReference type="HAMAP-Rule" id="MF_01337"/>
    </source>
</evidence>
<evidence type="ECO:0000256" key="2">
    <source>
        <dbReference type="ARBA" id="ARBA00022730"/>
    </source>
</evidence>
<dbReference type="InterPro" id="IPR057268">
    <property type="entry name" value="Ribosomal_L18"/>
</dbReference>
<dbReference type="GO" id="GO:0006412">
    <property type="term" value="P:translation"/>
    <property type="evidence" value="ECO:0007669"/>
    <property type="project" value="UniProtKB-UniRule"/>
</dbReference>
<dbReference type="InterPro" id="IPR005484">
    <property type="entry name" value="Ribosomal_uL18_bac/plant/anim"/>
</dbReference>
<comment type="similarity">
    <text evidence="1 7">Belongs to the universal ribosomal protein uL18 family.</text>
</comment>
<dbReference type="Gene3D" id="3.30.420.100">
    <property type="match status" value="1"/>
</dbReference>
<gene>
    <name evidence="7 8" type="primary">rplR</name>
    <name evidence="8" type="ORF">Mal4_42110</name>
</gene>
<reference evidence="8 9" key="1">
    <citation type="submission" date="2019-02" db="EMBL/GenBank/DDBJ databases">
        <title>Deep-cultivation of Planctomycetes and their phenomic and genomic characterization uncovers novel biology.</title>
        <authorList>
            <person name="Wiegand S."/>
            <person name="Jogler M."/>
            <person name="Boedeker C."/>
            <person name="Pinto D."/>
            <person name="Vollmers J."/>
            <person name="Rivas-Marin E."/>
            <person name="Kohn T."/>
            <person name="Peeters S.H."/>
            <person name="Heuer A."/>
            <person name="Rast P."/>
            <person name="Oberbeckmann S."/>
            <person name="Bunk B."/>
            <person name="Jeske O."/>
            <person name="Meyerdierks A."/>
            <person name="Storesund J.E."/>
            <person name="Kallscheuer N."/>
            <person name="Luecker S."/>
            <person name="Lage O.M."/>
            <person name="Pohl T."/>
            <person name="Merkel B.J."/>
            <person name="Hornburger P."/>
            <person name="Mueller R.-W."/>
            <person name="Bruemmer F."/>
            <person name="Labrenz M."/>
            <person name="Spormann A.M."/>
            <person name="Op den Camp H."/>
            <person name="Overmann J."/>
            <person name="Amann R."/>
            <person name="Jetten M.S.M."/>
            <person name="Mascher T."/>
            <person name="Medema M.H."/>
            <person name="Devos D.P."/>
            <person name="Kaster A.-K."/>
            <person name="Ovreas L."/>
            <person name="Rohde M."/>
            <person name="Galperin M.Y."/>
            <person name="Jogler C."/>
        </authorList>
    </citation>
    <scope>NUCLEOTIDE SEQUENCE [LARGE SCALE GENOMIC DNA]</scope>
    <source>
        <strain evidence="8 9">Mal4</strain>
    </source>
</reference>
<evidence type="ECO:0000256" key="4">
    <source>
        <dbReference type="ARBA" id="ARBA00022980"/>
    </source>
</evidence>
<accession>A0A517ZBL4</accession>
<dbReference type="GO" id="GO:0003735">
    <property type="term" value="F:structural constituent of ribosome"/>
    <property type="evidence" value="ECO:0007669"/>
    <property type="project" value="InterPro"/>
</dbReference>
<evidence type="ECO:0000256" key="3">
    <source>
        <dbReference type="ARBA" id="ARBA00022884"/>
    </source>
</evidence>
<proteinExistence type="inferred from homology"/>
<keyword evidence="5 7" id="KW-0687">Ribonucleoprotein</keyword>
<dbReference type="OrthoDB" id="9810939at2"/>
<dbReference type="SUPFAM" id="SSF53137">
    <property type="entry name" value="Translational machinery components"/>
    <property type="match status" value="1"/>
</dbReference>
<dbReference type="InterPro" id="IPR004389">
    <property type="entry name" value="Ribosomal_uL18_bac-type"/>
</dbReference>
<dbReference type="EMBL" id="CP036275">
    <property type="protein sequence ID" value="QDU39858.1"/>
    <property type="molecule type" value="Genomic_DNA"/>
</dbReference>
<protein>
    <recommendedName>
        <fullName evidence="6 7">Large ribosomal subunit protein uL18</fullName>
    </recommendedName>
</protein>
<evidence type="ECO:0000256" key="6">
    <source>
        <dbReference type="ARBA" id="ARBA00035197"/>
    </source>
</evidence>
<keyword evidence="3 7" id="KW-0694">RNA-binding</keyword>
<dbReference type="FunFam" id="3.30.420.100:FF:000001">
    <property type="entry name" value="50S ribosomal protein L18"/>
    <property type="match status" value="1"/>
</dbReference>
<dbReference type="Pfam" id="PF00861">
    <property type="entry name" value="Ribosomal_L18p"/>
    <property type="match status" value="1"/>
</dbReference>
<comment type="subunit">
    <text evidence="7">Part of the 50S ribosomal subunit; part of the 5S rRNA/L5/L18/L25 subcomplex. Contacts the 5S and 23S rRNAs.</text>
</comment>
<dbReference type="NCBIfam" id="TIGR00060">
    <property type="entry name" value="L18_bact"/>
    <property type="match status" value="1"/>
</dbReference>
<evidence type="ECO:0000313" key="8">
    <source>
        <dbReference type="EMBL" id="QDU39858.1"/>
    </source>
</evidence>
<dbReference type="AlphaFoldDB" id="A0A517ZBL4"/>
<organism evidence="8 9">
    <name type="scientific">Maioricimonas rarisocia</name>
    <dbReference type="NCBI Taxonomy" id="2528026"/>
    <lineage>
        <taxon>Bacteria</taxon>
        <taxon>Pseudomonadati</taxon>
        <taxon>Planctomycetota</taxon>
        <taxon>Planctomycetia</taxon>
        <taxon>Planctomycetales</taxon>
        <taxon>Planctomycetaceae</taxon>
        <taxon>Maioricimonas</taxon>
    </lineage>
</organism>
<dbReference type="HAMAP" id="MF_01337_B">
    <property type="entry name" value="Ribosomal_uL18_B"/>
    <property type="match status" value="1"/>
</dbReference>
<dbReference type="Proteomes" id="UP000320496">
    <property type="component" value="Chromosome"/>
</dbReference>
<dbReference type="GO" id="GO:0022625">
    <property type="term" value="C:cytosolic large ribosomal subunit"/>
    <property type="evidence" value="ECO:0007669"/>
    <property type="project" value="TreeGrafter"/>
</dbReference>
<dbReference type="KEGG" id="mri:Mal4_42110"/>
<dbReference type="GO" id="GO:0008097">
    <property type="term" value="F:5S rRNA binding"/>
    <property type="evidence" value="ECO:0007669"/>
    <property type="project" value="TreeGrafter"/>
</dbReference>
<dbReference type="PANTHER" id="PTHR12899:SF3">
    <property type="entry name" value="LARGE RIBOSOMAL SUBUNIT PROTEIN UL18M"/>
    <property type="match status" value="1"/>
</dbReference>
<keyword evidence="2 7" id="KW-0699">rRNA-binding</keyword>